<reference evidence="1" key="2">
    <citation type="submission" date="2021-04" db="EMBL/GenBank/DDBJ databases">
        <title>Isolation and genomic analysis of the ibuprofen-degrading bacterium Sphingomonas strain MPO218.</title>
        <authorList>
            <person name="Aulestia M."/>
            <person name="Flores A."/>
            <person name="Mangas E.L."/>
            <person name="Perez-Pulido A.J."/>
            <person name="Santero E."/>
            <person name="Camacho E.M."/>
        </authorList>
    </citation>
    <scope>NUCLEOTIDE SEQUENCE</scope>
    <source>
        <strain evidence="1">MPO218</strain>
    </source>
</reference>
<name>A0A975HDV7_9SPHN</name>
<accession>A0A975HDV7</accession>
<organism evidence="1 2">
    <name type="scientific">Rhizorhabdus wittichii</name>
    <dbReference type="NCBI Taxonomy" id="160791"/>
    <lineage>
        <taxon>Bacteria</taxon>
        <taxon>Pseudomonadati</taxon>
        <taxon>Pseudomonadota</taxon>
        <taxon>Alphaproteobacteria</taxon>
        <taxon>Sphingomonadales</taxon>
        <taxon>Sphingomonadaceae</taxon>
        <taxon>Rhizorhabdus</taxon>
    </lineage>
</organism>
<sequence>MTVPLTHQRLDRLRHIADPGGIVEVGGTAVREGECRLLLAMPIFARWLRD</sequence>
<dbReference type="EMBL" id="CP059319">
    <property type="protein sequence ID" value="QTH21732.1"/>
    <property type="molecule type" value="Genomic_DNA"/>
</dbReference>
<dbReference type="Proteomes" id="UP000664914">
    <property type="component" value="Chromosome"/>
</dbReference>
<gene>
    <name evidence="1" type="ORF">HRJ34_26115</name>
</gene>
<reference evidence="1" key="1">
    <citation type="submission" date="2020-07" db="EMBL/GenBank/DDBJ databases">
        <authorList>
            <person name="Camacho E."/>
        </authorList>
    </citation>
    <scope>NUCLEOTIDE SEQUENCE</scope>
    <source>
        <strain evidence="1">MPO218</strain>
    </source>
</reference>
<evidence type="ECO:0000313" key="2">
    <source>
        <dbReference type="Proteomes" id="UP000664914"/>
    </source>
</evidence>
<dbReference type="AlphaFoldDB" id="A0A975HDV7"/>
<evidence type="ECO:0000313" key="1">
    <source>
        <dbReference type="EMBL" id="QTH21732.1"/>
    </source>
</evidence>
<proteinExistence type="predicted"/>
<protein>
    <submittedName>
        <fullName evidence="1">Uncharacterized protein</fullName>
    </submittedName>
</protein>
<dbReference type="RefSeq" id="WP_016746390.1">
    <property type="nucleotide sequence ID" value="NZ_CP059319.1"/>
</dbReference>